<dbReference type="SMART" id="SM00448">
    <property type="entry name" value="REC"/>
    <property type="match status" value="1"/>
</dbReference>
<evidence type="ECO:0000256" key="3">
    <source>
        <dbReference type="ARBA" id="ARBA00022679"/>
    </source>
</evidence>
<dbReference type="SUPFAM" id="SSF47384">
    <property type="entry name" value="Homodimeric domain of signal transducing histidine kinase"/>
    <property type="match status" value="1"/>
</dbReference>
<evidence type="ECO:0000313" key="12">
    <source>
        <dbReference type="Proteomes" id="UP000466535"/>
    </source>
</evidence>
<dbReference type="InterPro" id="IPR000014">
    <property type="entry name" value="PAS"/>
</dbReference>
<feature type="domain" description="PAC" evidence="10">
    <location>
        <begin position="211"/>
        <end position="262"/>
    </location>
</feature>
<dbReference type="EC" id="2.7.13.3" evidence="2"/>
<dbReference type="NCBIfam" id="TIGR00229">
    <property type="entry name" value="sensory_box"/>
    <property type="match status" value="3"/>
</dbReference>
<dbReference type="PANTHER" id="PTHR43711:SF1">
    <property type="entry name" value="HISTIDINE KINASE 1"/>
    <property type="match status" value="1"/>
</dbReference>
<organism evidence="11 12">
    <name type="scientific">Halovenus carboxidivorans</name>
    <dbReference type="NCBI Taxonomy" id="2692199"/>
    <lineage>
        <taxon>Archaea</taxon>
        <taxon>Methanobacteriati</taxon>
        <taxon>Methanobacteriota</taxon>
        <taxon>Stenosarchaea group</taxon>
        <taxon>Halobacteria</taxon>
        <taxon>Halobacteriales</taxon>
        <taxon>Haloarculaceae</taxon>
        <taxon>Halovenus</taxon>
    </lineage>
</organism>
<reference evidence="11 12" key="1">
    <citation type="submission" date="2019-12" db="EMBL/GenBank/DDBJ databases">
        <title>Isolation and characterization of three novel carbon monoxide-oxidizing members of Halobacteria from salione crusts and soils.</title>
        <authorList>
            <person name="Myers M.R."/>
            <person name="King G.M."/>
        </authorList>
    </citation>
    <scope>NUCLEOTIDE SEQUENCE [LARGE SCALE GENOMIC DNA]</scope>
    <source>
        <strain evidence="11 12">WSH3</strain>
    </source>
</reference>
<dbReference type="CDD" id="cd00075">
    <property type="entry name" value="HATPase"/>
    <property type="match status" value="1"/>
</dbReference>
<dbReference type="InterPro" id="IPR013656">
    <property type="entry name" value="PAS_4"/>
</dbReference>
<dbReference type="SUPFAM" id="SSF55874">
    <property type="entry name" value="ATPase domain of HSP90 chaperone/DNA topoisomerase II/histidine kinase"/>
    <property type="match status" value="1"/>
</dbReference>
<dbReference type="AlphaFoldDB" id="A0A6B0T4U9"/>
<name>A0A6B0T4U9_9EURY</name>
<dbReference type="EMBL" id="WUUT01000001">
    <property type="protein sequence ID" value="MXR50251.1"/>
    <property type="molecule type" value="Genomic_DNA"/>
</dbReference>
<evidence type="ECO:0000256" key="1">
    <source>
        <dbReference type="ARBA" id="ARBA00000085"/>
    </source>
</evidence>
<comment type="caution">
    <text evidence="11">The sequence shown here is derived from an EMBL/GenBank/DDBJ whole genome shotgun (WGS) entry which is preliminary data.</text>
</comment>
<protein>
    <recommendedName>
        <fullName evidence="2">histidine kinase</fullName>
        <ecNumber evidence="2">2.7.13.3</ecNumber>
    </recommendedName>
</protein>
<dbReference type="OrthoDB" id="8127at2157"/>
<feature type="domain" description="PAC" evidence="10">
    <location>
        <begin position="583"/>
        <end position="635"/>
    </location>
</feature>
<dbReference type="Pfam" id="PF00512">
    <property type="entry name" value="HisKA"/>
    <property type="match status" value="1"/>
</dbReference>
<feature type="domain" description="Response regulatory" evidence="8">
    <location>
        <begin position="8"/>
        <end position="124"/>
    </location>
</feature>
<dbReference type="PROSITE" id="PS50109">
    <property type="entry name" value="HIS_KIN"/>
    <property type="match status" value="1"/>
</dbReference>
<dbReference type="InterPro" id="IPR005467">
    <property type="entry name" value="His_kinase_dom"/>
</dbReference>
<dbReference type="Gene3D" id="3.40.50.2300">
    <property type="match status" value="1"/>
</dbReference>
<dbReference type="InterPro" id="IPR035965">
    <property type="entry name" value="PAS-like_dom_sf"/>
</dbReference>
<dbReference type="PROSITE" id="PS50110">
    <property type="entry name" value="RESPONSE_REGULATORY"/>
    <property type="match status" value="1"/>
</dbReference>
<dbReference type="InterPro" id="IPR050736">
    <property type="entry name" value="Sensor_HK_Regulatory"/>
</dbReference>
<dbReference type="SUPFAM" id="SSF55785">
    <property type="entry name" value="PYP-like sensor domain (PAS domain)"/>
    <property type="match status" value="4"/>
</dbReference>
<dbReference type="Gene3D" id="1.10.287.130">
    <property type="match status" value="1"/>
</dbReference>
<feature type="domain" description="PAS" evidence="9">
    <location>
        <begin position="391"/>
        <end position="466"/>
    </location>
</feature>
<dbReference type="SUPFAM" id="SSF52172">
    <property type="entry name" value="CheY-like"/>
    <property type="match status" value="1"/>
</dbReference>
<gene>
    <name evidence="11" type="ORF">GRX03_01320</name>
</gene>
<keyword evidence="5" id="KW-0902">Two-component regulatory system</keyword>
<dbReference type="RefSeq" id="WP_159762402.1">
    <property type="nucleotide sequence ID" value="NZ_WUUT01000001.1"/>
</dbReference>
<evidence type="ECO:0000259" key="8">
    <source>
        <dbReference type="PROSITE" id="PS50110"/>
    </source>
</evidence>
<dbReference type="Pfam" id="PF02518">
    <property type="entry name" value="HATPase_c"/>
    <property type="match status" value="1"/>
</dbReference>
<dbReference type="InterPro" id="IPR003594">
    <property type="entry name" value="HATPase_dom"/>
</dbReference>
<dbReference type="InterPro" id="IPR036097">
    <property type="entry name" value="HisK_dim/P_sf"/>
</dbReference>
<evidence type="ECO:0000256" key="4">
    <source>
        <dbReference type="ARBA" id="ARBA00022777"/>
    </source>
</evidence>
<comment type="catalytic activity">
    <reaction evidence="1">
        <text>ATP + protein L-histidine = ADP + protein N-phospho-L-histidine.</text>
        <dbReference type="EC" id="2.7.13.3"/>
    </reaction>
</comment>
<evidence type="ECO:0000259" key="10">
    <source>
        <dbReference type="PROSITE" id="PS50113"/>
    </source>
</evidence>
<evidence type="ECO:0000313" key="11">
    <source>
        <dbReference type="EMBL" id="MXR50251.1"/>
    </source>
</evidence>
<evidence type="ECO:0000259" key="7">
    <source>
        <dbReference type="PROSITE" id="PS50109"/>
    </source>
</evidence>
<dbReference type="PROSITE" id="PS50112">
    <property type="entry name" value="PAS"/>
    <property type="match status" value="1"/>
</dbReference>
<dbReference type="PROSITE" id="PS50113">
    <property type="entry name" value="PAC"/>
    <property type="match status" value="2"/>
</dbReference>
<proteinExistence type="predicted"/>
<dbReference type="Gene3D" id="3.30.565.10">
    <property type="entry name" value="Histidine kinase-like ATPase, C-terminal domain"/>
    <property type="match status" value="1"/>
</dbReference>
<dbReference type="InterPro" id="IPR036890">
    <property type="entry name" value="HATPase_C_sf"/>
</dbReference>
<evidence type="ECO:0000256" key="6">
    <source>
        <dbReference type="PROSITE-ProRule" id="PRU00169"/>
    </source>
</evidence>
<dbReference type="Gene3D" id="3.30.450.20">
    <property type="entry name" value="PAS domain"/>
    <property type="match status" value="4"/>
</dbReference>
<feature type="domain" description="Histidine kinase" evidence="7">
    <location>
        <begin position="646"/>
        <end position="838"/>
    </location>
</feature>
<dbReference type="GO" id="GO:0000155">
    <property type="term" value="F:phosphorelay sensor kinase activity"/>
    <property type="evidence" value="ECO:0007669"/>
    <property type="project" value="InterPro"/>
</dbReference>
<dbReference type="SMART" id="SM00387">
    <property type="entry name" value="HATPase_c"/>
    <property type="match status" value="1"/>
</dbReference>
<dbReference type="CDD" id="cd00082">
    <property type="entry name" value="HisKA"/>
    <property type="match status" value="1"/>
</dbReference>
<dbReference type="CDD" id="cd00130">
    <property type="entry name" value="PAS"/>
    <property type="match status" value="1"/>
</dbReference>
<dbReference type="CDD" id="cd00156">
    <property type="entry name" value="REC"/>
    <property type="match status" value="1"/>
</dbReference>
<evidence type="ECO:0000259" key="9">
    <source>
        <dbReference type="PROSITE" id="PS50112"/>
    </source>
</evidence>
<evidence type="ECO:0000256" key="2">
    <source>
        <dbReference type="ARBA" id="ARBA00012438"/>
    </source>
</evidence>
<dbReference type="InterPro" id="IPR003661">
    <property type="entry name" value="HisK_dim/P_dom"/>
</dbReference>
<keyword evidence="3" id="KW-0808">Transferase</keyword>
<dbReference type="SMART" id="SM00091">
    <property type="entry name" value="PAS"/>
    <property type="match status" value="3"/>
</dbReference>
<dbReference type="InterPro" id="IPR001789">
    <property type="entry name" value="Sig_transdc_resp-reg_receiver"/>
</dbReference>
<sequence>MAISSAVRILHVDDDPGFADLTAEMLERENEAFSVDTATTPDAALERLQQTDFDCIVSDYEMPQTDGIELLRTVRETHPTTPFILFTGKGSEEVASEALSAGATDYLQKQPGAEQYELLANQIANAVSARAAERRAERQTDLIRQSEFLGDTGGWELDLDTGAVRCTPGTRRLCGRSEIPDRAAFVGCFAASDRPAVRAALQEAADAAEQVRGEYRLDPSGGSERTVQLTIDPVSEDRSVVALRGALRDITDRLEREKALKRAETVFTHAQDMLFVISHRDGEFRYRRVNEAYEEATGLLNEYVRGKTLQEVFGEQRAAEIAQRYRECIERGDAIRYEESYERADVPTEAPGPDETTYWETQIAPVEIDGTVEYIIGATRDINDRKQREWELQRYQTVFDEAPDPIVVCDETGCYDLLNDAAVDLLDNTRDALSGTESQYLAQIQSDHPEEYEALRSGDRESLRVELTAEFPGAGERTLDCRLARVRCSEGPGEIAVLTRDITERTRRERELQTLTRQYQTLVEHFPDGGVFLFDCDCRYVRAGGQELAEVGLASDEFIGQTPHDLFPEPIAAETVENYRAVLDGESNTFEQEYQGEHYRIQTVPVRDDDGEITHGMAVSENVTAQLQRRQRLERQNERLAEFASIVSHDLRNPLQVASSHLALVEPDAESEHVTAAAEALDRCGELIDDLLALARDGVQIDALDTADLGTVATEAWETVRTDSAELVVAATEPIQADPGRLRQLFENLFRNAAEHAGPDVTVTVGLLDDGFYVEDDGEGIPADRTDEVLQAGYSTGDGTGFGLRIVDQIVRAHGWGIEITESEAGGARFEITAVATAE</sequence>
<keyword evidence="6" id="KW-0597">Phosphoprotein</keyword>
<accession>A0A6B0T4U9</accession>
<dbReference type="InterPro" id="IPR011006">
    <property type="entry name" value="CheY-like_superfamily"/>
</dbReference>
<dbReference type="PANTHER" id="PTHR43711">
    <property type="entry name" value="TWO-COMPONENT HISTIDINE KINASE"/>
    <property type="match status" value="1"/>
</dbReference>
<dbReference type="Pfam" id="PF08448">
    <property type="entry name" value="PAS_4"/>
    <property type="match status" value="3"/>
</dbReference>
<dbReference type="SMART" id="SM00388">
    <property type="entry name" value="HisKA"/>
    <property type="match status" value="1"/>
</dbReference>
<keyword evidence="12" id="KW-1185">Reference proteome</keyword>
<dbReference type="Pfam" id="PF00072">
    <property type="entry name" value="Response_reg"/>
    <property type="match status" value="1"/>
</dbReference>
<feature type="modified residue" description="4-aspartylphosphate" evidence="6">
    <location>
        <position position="59"/>
    </location>
</feature>
<keyword evidence="4" id="KW-0418">Kinase</keyword>
<dbReference type="InterPro" id="IPR000700">
    <property type="entry name" value="PAS-assoc_C"/>
</dbReference>
<dbReference type="Proteomes" id="UP000466535">
    <property type="component" value="Unassembled WGS sequence"/>
</dbReference>
<evidence type="ECO:0000256" key="5">
    <source>
        <dbReference type="ARBA" id="ARBA00023012"/>
    </source>
</evidence>